<feature type="domain" description="Cytochrome b5 heme-binding" evidence="13">
    <location>
        <begin position="21"/>
        <end position="98"/>
    </location>
</feature>
<evidence type="ECO:0000259" key="13">
    <source>
        <dbReference type="PROSITE" id="PS50255"/>
    </source>
</evidence>
<comment type="similarity">
    <text evidence="2">Belongs to the fatty acid desaturase type 1 family.</text>
</comment>
<feature type="compositionally biased region" description="Polar residues" evidence="11">
    <location>
        <begin position="1"/>
        <end position="12"/>
    </location>
</feature>
<dbReference type="SUPFAM" id="SSF55856">
    <property type="entry name" value="Cytochrome b5-like heme/steroid binding domain"/>
    <property type="match status" value="1"/>
</dbReference>
<keyword evidence="3" id="KW-0349">Heme</keyword>
<dbReference type="SMART" id="SM01117">
    <property type="entry name" value="Cyt-b5"/>
    <property type="match status" value="1"/>
</dbReference>
<dbReference type="PROSITE" id="PS50255">
    <property type="entry name" value="CYTOCHROME_B5_2"/>
    <property type="match status" value="1"/>
</dbReference>
<evidence type="ECO:0000256" key="10">
    <source>
        <dbReference type="ARBA" id="ARBA00023136"/>
    </source>
</evidence>
<dbReference type="InterPro" id="IPR001199">
    <property type="entry name" value="Cyt_B5-like_heme/steroid-bd"/>
</dbReference>
<evidence type="ECO:0000313" key="14">
    <source>
        <dbReference type="EMBL" id="AKE92955.1"/>
    </source>
</evidence>
<evidence type="ECO:0000256" key="8">
    <source>
        <dbReference type="ARBA" id="ARBA00023004"/>
    </source>
</evidence>
<sequence length="445" mass="52759">MGKGGQNSNSTQNEEKASPSHKFYSWEEIQKHNQRDDRWLVINRQVYNITNWARRHPGGSKVISHYAGQDATEAFRAFHNDLNHVQKYLKPLHIGSLCADEFQVSQIKADFEELRNIAIKLGLFEPSYCFFFLNLFHVLLLEALAYLTFRYFGTGWMPYTVSVMLYSIVQAQTGWIQHDFGHLSVFKFSKWDHLLHYFTMGFIKGASPSWWSHMHYQHHAKPNVLDKDPDIRIDKYFVIGDIMPVEVAKKNKKSMPYNWQHKYFFILGPPLLFPVYFQYALVRYAVSRRAWVDMAWMAAFFIKLFYLYTPYLGVWGVLAYYFIVRCVESHWFTWVSQSNHIPMDVEHDSAQPWLPLQLRATCDIEKSFFNDWFTGHLNFQIEHHLFPTMPRHNLYKIAPLVKSLCEKHGIKYQVKPLWRAFVDVVKTLKHSGEIWYAAYHAYHML</sequence>
<dbReference type="GO" id="GO:0046872">
    <property type="term" value="F:metal ion binding"/>
    <property type="evidence" value="ECO:0007669"/>
    <property type="project" value="UniProtKB-KW"/>
</dbReference>
<evidence type="ECO:0000256" key="7">
    <source>
        <dbReference type="ARBA" id="ARBA00023002"/>
    </source>
</evidence>
<dbReference type="EMBL" id="KP260645">
    <property type="protein sequence ID" value="AKE92955.1"/>
    <property type="molecule type" value="mRNA"/>
</dbReference>
<evidence type="ECO:0000256" key="5">
    <source>
        <dbReference type="ARBA" id="ARBA00022723"/>
    </source>
</evidence>
<dbReference type="InterPro" id="IPR012171">
    <property type="entry name" value="Fatty_acid_desaturase"/>
</dbReference>
<dbReference type="Pfam" id="PF00487">
    <property type="entry name" value="FA_desaturase"/>
    <property type="match status" value="1"/>
</dbReference>
<dbReference type="InterPro" id="IPR005804">
    <property type="entry name" value="FA_desaturase_dom"/>
</dbReference>
<keyword evidence="5" id="KW-0479">Metal-binding</keyword>
<dbReference type="Gene3D" id="3.10.120.10">
    <property type="entry name" value="Cytochrome b5-like heme/steroid binding domain"/>
    <property type="match status" value="1"/>
</dbReference>
<evidence type="ECO:0000256" key="12">
    <source>
        <dbReference type="SAM" id="Phobius"/>
    </source>
</evidence>
<dbReference type="GO" id="GO:0016717">
    <property type="term" value="F:oxidoreductase activity, acting on paired donors, with oxidation of a pair of donors resulting in the reduction of molecular oxygen to two molecules of water"/>
    <property type="evidence" value="ECO:0007669"/>
    <property type="project" value="TreeGrafter"/>
</dbReference>
<dbReference type="PANTHER" id="PTHR19353">
    <property type="entry name" value="FATTY ACID DESATURASE 2"/>
    <property type="match status" value="1"/>
</dbReference>
<evidence type="ECO:0000256" key="4">
    <source>
        <dbReference type="ARBA" id="ARBA00022692"/>
    </source>
</evidence>
<keyword evidence="6 12" id="KW-1133">Transmembrane helix</keyword>
<evidence type="ECO:0000256" key="3">
    <source>
        <dbReference type="ARBA" id="ARBA00022617"/>
    </source>
</evidence>
<keyword evidence="9" id="KW-0443">Lipid metabolism</keyword>
<evidence type="ECO:0000256" key="2">
    <source>
        <dbReference type="ARBA" id="ARBA00009295"/>
    </source>
</evidence>
<evidence type="ECO:0000256" key="1">
    <source>
        <dbReference type="ARBA" id="ARBA00004141"/>
    </source>
</evidence>
<feature type="region of interest" description="Disordered" evidence="11">
    <location>
        <begin position="1"/>
        <end position="22"/>
    </location>
</feature>
<keyword evidence="8" id="KW-0408">Iron</keyword>
<reference evidence="14" key="1">
    <citation type="submission" date="2014-12" db="EMBL/GenBank/DDBJ databases">
        <title>Investigating the essential fatty acids in the common cuttlefish Sepia officinalis (Mollusca, Cephalopoda): Molecular cloning and functional characterisation of fatty acyl desaturase and elongase.</title>
        <authorList>
            <person name="Monroig O."/>
            <person name="Hontoria F."/>
            <person name="Varo I."/>
            <person name="Tocher D.R."/>
            <person name="Navarro J.C."/>
        </authorList>
    </citation>
    <scope>NUCLEOTIDE SEQUENCE</scope>
</reference>
<dbReference type="FunFam" id="3.10.120.10:FF:000007">
    <property type="entry name" value="Sulfite oxidase, mitochondrial"/>
    <property type="match status" value="1"/>
</dbReference>
<dbReference type="GO" id="GO:0016020">
    <property type="term" value="C:membrane"/>
    <property type="evidence" value="ECO:0007669"/>
    <property type="project" value="UniProtKB-SubCell"/>
</dbReference>
<feature type="transmembrane region" description="Helical" evidence="12">
    <location>
        <begin position="294"/>
        <end position="323"/>
    </location>
</feature>
<feature type="transmembrane region" description="Helical" evidence="12">
    <location>
        <begin position="128"/>
        <end position="149"/>
    </location>
</feature>
<dbReference type="InterPro" id="IPR036400">
    <property type="entry name" value="Cyt_B5-like_heme/steroid_sf"/>
</dbReference>
<dbReference type="Pfam" id="PF00173">
    <property type="entry name" value="Cyt-b5"/>
    <property type="match status" value="1"/>
</dbReference>
<evidence type="ECO:0000256" key="9">
    <source>
        <dbReference type="ARBA" id="ARBA00023098"/>
    </source>
</evidence>
<feature type="compositionally biased region" description="Basic and acidic residues" evidence="11">
    <location>
        <begin position="13"/>
        <end position="22"/>
    </location>
</feature>
<keyword evidence="4 12" id="KW-0812">Transmembrane</keyword>
<comment type="subcellular location">
    <subcellularLocation>
        <location evidence="1">Membrane</location>
        <topology evidence="1">Multi-pass membrane protein</topology>
    </subcellularLocation>
</comment>
<dbReference type="PRINTS" id="PR00363">
    <property type="entry name" value="CYTOCHROMEB5"/>
</dbReference>
<dbReference type="PANTHER" id="PTHR19353:SF88">
    <property type="entry name" value="DELTA(5) FATTY ACID DESATURASE FAT-4"/>
    <property type="match status" value="1"/>
</dbReference>
<keyword evidence="7" id="KW-0560">Oxidoreductase</keyword>
<dbReference type="PIRSF" id="PIRSF015921">
    <property type="entry name" value="FA_sphinglp_des"/>
    <property type="match status" value="1"/>
</dbReference>
<dbReference type="GO" id="GO:0006629">
    <property type="term" value="P:lipid metabolic process"/>
    <property type="evidence" value="ECO:0007669"/>
    <property type="project" value="UniProtKB-KW"/>
</dbReference>
<dbReference type="AlphaFoldDB" id="A0A0F6VPC8"/>
<keyword evidence="10 12" id="KW-0472">Membrane</keyword>
<feature type="transmembrane region" description="Helical" evidence="12">
    <location>
        <begin position="263"/>
        <end position="282"/>
    </location>
</feature>
<evidence type="ECO:0000256" key="11">
    <source>
        <dbReference type="SAM" id="MobiDB-lite"/>
    </source>
</evidence>
<protein>
    <submittedName>
        <fullName evidence="14">Fatty acyl desaturase</fullName>
    </submittedName>
</protein>
<name>A0A0F6VPC8_SEPOF</name>
<proteinExistence type="evidence at transcript level"/>
<evidence type="ECO:0000256" key="6">
    <source>
        <dbReference type="ARBA" id="ARBA00022989"/>
    </source>
</evidence>
<accession>A0A0F6VPC8</accession>
<dbReference type="CDD" id="cd03506">
    <property type="entry name" value="Delta6-FADS-like"/>
    <property type="match status" value="1"/>
</dbReference>
<organism evidence="14">
    <name type="scientific">Sepia officinalis</name>
    <name type="common">Common cuttlefish</name>
    <dbReference type="NCBI Taxonomy" id="6610"/>
    <lineage>
        <taxon>Eukaryota</taxon>
        <taxon>Metazoa</taxon>
        <taxon>Spiralia</taxon>
        <taxon>Lophotrochozoa</taxon>
        <taxon>Mollusca</taxon>
        <taxon>Cephalopoda</taxon>
        <taxon>Coleoidea</taxon>
        <taxon>Decapodiformes</taxon>
        <taxon>Sepiida</taxon>
        <taxon>Sepiina</taxon>
        <taxon>Sepiidae</taxon>
        <taxon>Sepia</taxon>
    </lineage>
</organism>